<reference evidence="3 4" key="1">
    <citation type="submission" date="2018-09" db="EMBL/GenBank/DDBJ databases">
        <authorList>
            <person name="Zhu H."/>
        </authorList>
    </citation>
    <scope>NUCLEOTIDE SEQUENCE [LARGE SCALE GENOMIC DNA]</scope>
    <source>
        <strain evidence="3 4">K2R01-6</strain>
    </source>
</reference>
<name>A0A418WJT2_9SPHN</name>
<accession>A0A418WJT2</accession>
<dbReference type="Gene3D" id="1.10.10.10">
    <property type="entry name" value="Winged helix-like DNA-binding domain superfamily/Winged helix DNA-binding domain"/>
    <property type="match status" value="1"/>
</dbReference>
<dbReference type="InterPro" id="IPR036388">
    <property type="entry name" value="WH-like_DNA-bd_sf"/>
</dbReference>
<dbReference type="GO" id="GO:0006355">
    <property type="term" value="P:regulation of DNA-templated transcription"/>
    <property type="evidence" value="ECO:0007669"/>
    <property type="project" value="InterPro"/>
</dbReference>
<gene>
    <name evidence="3" type="ORF">D3876_08465</name>
</gene>
<dbReference type="Proteomes" id="UP000286100">
    <property type="component" value="Unassembled WGS sequence"/>
</dbReference>
<dbReference type="GO" id="GO:0003677">
    <property type="term" value="F:DNA binding"/>
    <property type="evidence" value="ECO:0007669"/>
    <property type="project" value="InterPro"/>
</dbReference>
<dbReference type="InterPro" id="IPR016032">
    <property type="entry name" value="Sig_transdc_resp-reg_C-effctor"/>
</dbReference>
<dbReference type="Pfam" id="PF00196">
    <property type="entry name" value="GerE"/>
    <property type="match status" value="1"/>
</dbReference>
<organism evidence="3 4">
    <name type="scientific">Sphingomonas cavernae</name>
    <dbReference type="NCBI Taxonomy" id="2320861"/>
    <lineage>
        <taxon>Bacteria</taxon>
        <taxon>Pseudomonadati</taxon>
        <taxon>Pseudomonadota</taxon>
        <taxon>Alphaproteobacteria</taxon>
        <taxon>Sphingomonadales</taxon>
        <taxon>Sphingomonadaceae</taxon>
        <taxon>Sphingomonas</taxon>
    </lineage>
</organism>
<proteinExistence type="predicted"/>
<feature type="transmembrane region" description="Helical" evidence="1">
    <location>
        <begin position="161"/>
        <end position="182"/>
    </location>
</feature>
<dbReference type="EMBL" id="QYUM01000003">
    <property type="protein sequence ID" value="RJF90294.1"/>
    <property type="molecule type" value="Genomic_DNA"/>
</dbReference>
<protein>
    <recommendedName>
        <fullName evidence="2">HTH luxR-type domain-containing protein</fullName>
    </recommendedName>
</protein>
<evidence type="ECO:0000313" key="4">
    <source>
        <dbReference type="Proteomes" id="UP000286100"/>
    </source>
</evidence>
<keyword evidence="1" id="KW-0472">Membrane</keyword>
<dbReference type="InterPro" id="IPR000792">
    <property type="entry name" value="Tscrpt_reg_LuxR_C"/>
</dbReference>
<dbReference type="OrthoDB" id="7206433at2"/>
<evidence type="ECO:0000259" key="2">
    <source>
        <dbReference type="SMART" id="SM00421"/>
    </source>
</evidence>
<feature type="domain" description="HTH luxR-type" evidence="2">
    <location>
        <begin position="19"/>
        <end position="76"/>
    </location>
</feature>
<dbReference type="AlphaFoldDB" id="A0A418WJT2"/>
<keyword evidence="4" id="KW-1185">Reference proteome</keyword>
<evidence type="ECO:0000313" key="3">
    <source>
        <dbReference type="EMBL" id="RJF90294.1"/>
    </source>
</evidence>
<dbReference type="SUPFAM" id="SSF46894">
    <property type="entry name" value="C-terminal effector domain of the bipartite response regulators"/>
    <property type="match status" value="1"/>
</dbReference>
<comment type="caution">
    <text evidence="3">The sequence shown here is derived from an EMBL/GenBank/DDBJ whole genome shotgun (WGS) entry which is preliminary data.</text>
</comment>
<evidence type="ECO:0000256" key="1">
    <source>
        <dbReference type="SAM" id="Phobius"/>
    </source>
</evidence>
<keyword evidence="1" id="KW-1133">Transmembrane helix</keyword>
<dbReference type="SMART" id="SM00421">
    <property type="entry name" value="HTH_LUXR"/>
    <property type="match status" value="1"/>
</dbReference>
<keyword evidence="1" id="KW-0812">Transmembrane</keyword>
<sequence>MANCTQFLRAHDHVMKERVALLTEPQREALRLVFAHKNSKEIALALGLSPFSVDKRIERSIRTLGVHTRIEAARLLAEYETDAAYEHFVCESEGLAGDGEEAMLTPSQPMECVDESRVRDSAAPPVYRTGELDRTSQWTWPGRLRSDSGRQRNDLTNVERLMWIGGSALALVFALFLALAVTESLQRTLLGMVSRTN</sequence>